<sequence length="161" mass="16447">MRPERPGRGRLSGVVVGLWSAAVILLVMTVFLVAVHLAEIRTALALDVARDEPSAGADEVVRAVNIALVAGAVLAAVAIVAAVYGCLGVWHGRRSGRGWLVVAVLAAVVLTVGGAVVIGPSASAVTDAGLPPLFHWIVPAVACVLGAIATVLAYRSMSRRT</sequence>
<dbReference type="KEGG" id="gom:D7316_02942"/>
<dbReference type="Proteomes" id="UP000271469">
    <property type="component" value="Chromosome"/>
</dbReference>
<keyword evidence="1" id="KW-1133">Transmembrane helix</keyword>
<proteinExistence type="predicted"/>
<accession>A0A3G8JMM7</accession>
<keyword evidence="3" id="KW-1185">Reference proteome</keyword>
<organism evidence="2 3">
    <name type="scientific">Gordonia insulae</name>
    <dbReference type="NCBI Taxonomy" id="2420509"/>
    <lineage>
        <taxon>Bacteria</taxon>
        <taxon>Bacillati</taxon>
        <taxon>Actinomycetota</taxon>
        <taxon>Actinomycetes</taxon>
        <taxon>Mycobacteriales</taxon>
        <taxon>Gordoniaceae</taxon>
        <taxon>Gordonia</taxon>
    </lineage>
</organism>
<feature type="transmembrane region" description="Helical" evidence="1">
    <location>
        <begin position="133"/>
        <end position="154"/>
    </location>
</feature>
<feature type="transmembrane region" description="Helical" evidence="1">
    <location>
        <begin position="99"/>
        <end position="121"/>
    </location>
</feature>
<evidence type="ECO:0000256" key="1">
    <source>
        <dbReference type="SAM" id="Phobius"/>
    </source>
</evidence>
<name>A0A3G8JMM7_9ACTN</name>
<feature type="transmembrane region" description="Helical" evidence="1">
    <location>
        <begin position="12"/>
        <end position="38"/>
    </location>
</feature>
<feature type="transmembrane region" description="Helical" evidence="1">
    <location>
        <begin position="66"/>
        <end position="87"/>
    </location>
</feature>
<evidence type="ECO:0000313" key="3">
    <source>
        <dbReference type="Proteomes" id="UP000271469"/>
    </source>
</evidence>
<dbReference type="AlphaFoldDB" id="A0A3G8JMM7"/>
<evidence type="ECO:0000313" key="2">
    <source>
        <dbReference type="EMBL" id="AZG46341.1"/>
    </source>
</evidence>
<dbReference type="EMBL" id="CP033972">
    <property type="protein sequence ID" value="AZG46341.1"/>
    <property type="molecule type" value="Genomic_DNA"/>
</dbReference>
<gene>
    <name evidence="2" type="ORF">D7316_02942</name>
</gene>
<keyword evidence="1" id="KW-0812">Transmembrane</keyword>
<reference evidence="2 3" key="1">
    <citation type="submission" date="2018-11" db="EMBL/GenBank/DDBJ databases">
        <title>Gordonia insulae sp. nov., isolated from an island soil.</title>
        <authorList>
            <person name="Kim Y.S."/>
            <person name="Kim S.B."/>
        </authorList>
    </citation>
    <scope>NUCLEOTIDE SEQUENCE [LARGE SCALE GENOMIC DNA]</scope>
    <source>
        <strain evidence="2 3">MMS17-SY073</strain>
    </source>
</reference>
<protein>
    <submittedName>
        <fullName evidence="2">Uncharacterized protein</fullName>
    </submittedName>
</protein>
<keyword evidence="1" id="KW-0472">Membrane</keyword>